<feature type="transmembrane region" description="Helical" evidence="1">
    <location>
        <begin position="60"/>
        <end position="79"/>
    </location>
</feature>
<dbReference type="Proteomes" id="UP000681317">
    <property type="component" value="Chromosome"/>
</dbReference>
<dbReference type="EMBL" id="AP024545">
    <property type="protein sequence ID" value="BCT93593.1"/>
    <property type="molecule type" value="Genomic_DNA"/>
</dbReference>
<keyword evidence="1" id="KW-1133">Transmembrane helix</keyword>
<evidence type="ECO:0000256" key="1">
    <source>
        <dbReference type="SAM" id="Phobius"/>
    </source>
</evidence>
<evidence type="ECO:0000313" key="2">
    <source>
        <dbReference type="EMBL" id="BCT93593.1"/>
    </source>
</evidence>
<proteinExistence type="predicted"/>
<name>A0ABM7Q820_9GAMM</name>
<dbReference type="RefSeq" id="WP_213434504.1">
    <property type="nucleotide sequence ID" value="NZ_AP024545.1"/>
</dbReference>
<reference evidence="2 3" key="1">
    <citation type="submission" date="2021-03" db="EMBL/GenBank/DDBJ databases">
        <title>Complete Genome Sequences of Two Lysobacter Strains Isolated from Sea Water (Lysobacter caseinilyticus) and Soil (Lysobacter helvus) in South Korea.</title>
        <authorList>
            <person name="Watanabe Y."/>
            <person name="Arakawa K."/>
        </authorList>
    </citation>
    <scope>NUCLEOTIDE SEQUENCE [LARGE SCALE GENOMIC DNA]</scope>
    <source>
        <strain evidence="2 3">KVB24</strain>
    </source>
</reference>
<gene>
    <name evidence="2" type="ORF">LYSCAS_26170</name>
</gene>
<sequence>MTDVADRSDARKQVRPLGRWIVAFLALAILVTGVVDYEIARAINGYYFQTHAVSPTVTDLALGVLALYLFAVAITGRWWPARRNYS</sequence>
<feature type="transmembrane region" description="Helical" evidence="1">
    <location>
        <begin position="20"/>
        <end position="40"/>
    </location>
</feature>
<accession>A0ABM7Q820</accession>
<evidence type="ECO:0000313" key="3">
    <source>
        <dbReference type="Proteomes" id="UP000681317"/>
    </source>
</evidence>
<keyword evidence="1" id="KW-0812">Transmembrane</keyword>
<protein>
    <submittedName>
        <fullName evidence="2">Uncharacterized protein</fullName>
    </submittedName>
</protein>
<keyword evidence="3" id="KW-1185">Reference proteome</keyword>
<organism evidence="2 3">
    <name type="scientific">Noviluteimonas caseinilytica</name>
    <dbReference type="NCBI Taxonomy" id="2675101"/>
    <lineage>
        <taxon>Bacteria</taxon>
        <taxon>Pseudomonadati</taxon>
        <taxon>Pseudomonadota</taxon>
        <taxon>Gammaproteobacteria</taxon>
        <taxon>Lysobacterales</taxon>
        <taxon>Lysobacteraceae</taxon>
        <taxon>Noviluteimonas</taxon>
    </lineage>
</organism>
<keyword evidence="1" id="KW-0472">Membrane</keyword>